<sequence length="81" mass="8734">MQESSTRSSCSSSGSSNSRSSSRSSRSSSIRSSSRKRREEIITTPTSQCRRKVDDPMPGDALSPLTALASLLHRPLQPPSP</sequence>
<evidence type="ECO:0000256" key="1">
    <source>
        <dbReference type="SAM" id="MobiDB-lite"/>
    </source>
</evidence>
<name>A0A0L7RDY0_9HYME</name>
<feature type="compositionally biased region" description="Low complexity" evidence="1">
    <location>
        <begin position="1"/>
        <end position="32"/>
    </location>
</feature>
<accession>A0A0L7RDY0</accession>
<proteinExistence type="predicted"/>
<evidence type="ECO:0000313" key="3">
    <source>
        <dbReference type="Proteomes" id="UP000053825"/>
    </source>
</evidence>
<dbReference type="EMBL" id="KQ414613">
    <property type="protein sequence ID" value="KOC69058.1"/>
    <property type="molecule type" value="Genomic_DNA"/>
</dbReference>
<dbReference type="AlphaFoldDB" id="A0A0L7RDY0"/>
<evidence type="ECO:0000313" key="2">
    <source>
        <dbReference type="EMBL" id="KOC69058.1"/>
    </source>
</evidence>
<organism evidence="2 3">
    <name type="scientific">Habropoda laboriosa</name>
    <dbReference type="NCBI Taxonomy" id="597456"/>
    <lineage>
        <taxon>Eukaryota</taxon>
        <taxon>Metazoa</taxon>
        <taxon>Ecdysozoa</taxon>
        <taxon>Arthropoda</taxon>
        <taxon>Hexapoda</taxon>
        <taxon>Insecta</taxon>
        <taxon>Pterygota</taxon>
        <taxon>Neoptera</taxon>
        <taxon>Endopterygota</taxon>
        <taxon>Hymenoptera</taxon>
        <taxon>Apocrita</taxon>
        <taxon>Aculeata</taxon>
        <taxon>Apoidea</taxon>
        <taxon>Anthophila</taxon>
        <taxon>Apidae</taxon>
        <taxon>Habropoda</taxon>
    </lineage>
</organism>
<feature type="region of interest" description="Disordered" evidence="1">
    <location>
        <begin position="1"/>
        <end position="62"/>
    </location>
</feature>
<keyword evidence="3" id="KW-1185">Reference proteome</keyword>
<gene>
    <name evidence="2" type="ORF">WH47_09615</name>
</gene>
<dbReference type="Proteomes" id="UP000053825">
    <property type="component" value="Unassembled WGS sequence"/>
</dbReference>
<protein>
    <submittedName>
        <fullName evidence="2">Uncharacterized protein</fullName>
    </submittedName>
</protein>
<reference evidence="2 3" key="1">
    <citation type="submission" date="2015-07" db="EMBL/GenBank/DDBJ databases">
        <title>The genome of Habropoda laboriosa.</title>
        <authorList>
            <person name="Pan H."/>
            <person name="Kapheim K."/>
        </authorList>
    </citation>
    <scope>NUCLEOTIDE SEQUENCE [LARGE SCALE GENOMIC DNA]</scope>
    <source>
        <strain evidence="2">0110345459</strain>
    </source>
</reference>